<keyword evidence="8" id="KW-0443">Lipid metabolism</keyword>
<comment type="subcellular location">
    <subcellularLocation>
        <location evidence="1">Membrane</location>
        <topology evidence="1">Multi-pass membrane protein</topology>
    </subcellularLocation>
</comment>
<dbReference type="GO" id="GO:0016717">
    <property type="term" value="F:oxidoreductase activity, acting on paired donors, with oxidation of a pair of donors resulting in the reduction of molecular oxygen to two molecules of water"/>
    <property type="evidence" value="ECO:0007669"/>
    <property type="project" value="InterPro"/>
</dbReference>
<feature type="domain" description="Transposase IS204/IS1001/IS1096/IS1165 DDE" evidence="12">
    <location>
        <begin position="262"/>
        <end position="383"/>
    </location>
</feature>
<dbReference type="InterPro" id="IPR002560">
    <property type="entry name" value="Transposase_DDE"/>
</dbReference>
<gene>
    <name evidence="13" type="ORF">NB231_13841</name>
</gene>
<evidence type="ECO:0000313" key="13">
    <source>
        <dbReference type="EMBL" id="EAR20415.1"/>
    </source>
</evidence>
<evidence type="ECO:0000256" key="3">
    <source>
        <dbReference type="ARBA" id="ARBA00022692"/>
    </source>
</evidence>
<dbReference type="EMBL" id="AAOF01000022">
    <property type="protein sequence ID" value="EAR20415.1"/>
    <property type="molecule type" value="Genomic_DNA"/>
</dbReference>
<dbReference type="Proteomes" id="UP000003374">
    <property type="component" value="Unassembled WGS sequence"/>
</dbReference>
<dbReference type="RefSeq" id="WP_005003619.1">
    <property type="nucleotide sequence ID" value="NZ_CH672427.1"/>
</dbReference>
<accession>A4BUZ4</accession>
<evidence type="ECO:0000259" key="12">
    <source>
        <dbReference type="Pfam" id="PF01610"/>
    </source>
</evidence>
<evidence type="ECO:0000313" key="14">
    <source>
        <dbReference type="Proteomes" id="UP000003374"/>
    </source>
</evidence>
<comment type="caution">
    <text evidence="13">The sequence shown here is derived from an EMBL/GenBank/DDBJ whole genome shotgun (WGS) entry which is preliminary data.</text>
</comment>
<dbReference type="Pfam" id="PF01610">
    <property type="entry name" value="DDE_Tnp_ISL3"/>
    <property type="match status" value="1"/>
</dbReference>
<keyword evidence="4" id="KW-0276">Fatty acid metabolism</keyword>
<dbReference type="InterPro" id="IPR005804">
    <property type="entry name" value="FA_desaturase_dom"/>
</dbReference>
<evidence type="ECO:0000256" key="5">
    <source>
        <dbReference type="ARBA" id="ARBA00022989"/>
    </source>
</evidence>
<protein>
    <submittedName>
        <fullName evidence="13">Fatty acid desaturase</fullName>
    </submittedName>
</protein>
<dbReference type="HOGENOM" id="CLU_062181_0_0_6"/>
<sequence length="393" mass="44907">MLYGLFELPVWGYVLVTLGLTHVTIVSVTIYLHRHQAHRGMDLHPAIAHFFRFWLWLTTGMVTSEWVAVHRKHHAKVETGDDPHSPQVLGLNEVLWRGTELYKAAVKDPEIVAAYAHGTPNDWIERHVYRPYSYWGLGLMLLIDLLCFGVVGLTIWAVQMLWIPFWAAGVVNGVGHALGYRNFEPPDASTNIIPLGILIGGEELHNNHHAFPSSAKFASKPWEFDIGWMYIRLLQHLRLARVKRVAPHPAIRDKAEVDMETAAAVVRARMHVLAIYARQVLLPTLREELQRADASCRRLLKRGRRALLREQSLLDRRAEARLENALAQSQRLKTVYQFRLRLQRLWGSSNLSHETLLTGLREWCAQAELSGIQALQEFARGLRGFTVVHPALR</sequence>
<keyword evidence="3 10" id="KW-0812">Transmembrane</keyword>
<evidence type="ECO:0000256" key="10">
    <source>
        <dbReference type="SAM" id="Phobius"/>
    </source>
</evidence>
<dbReference type="OrthoDB" id="9768289at2"/>
<evidence type="ECO:0000256" key="8">
    <source>
        <dbReference type="ARBA" id="ARBA00023098"/>
    </source>
</evidence>
<keyword evidence="6" id="KW-0560">Oxidoreductase</keyword>
<dbReference type="CDD" id="cd03505">
    <property type="entry name" value="Delta9-FADS-like"/>
    <property type="match status" value="1"/>
</dbReference>
<evidence type="ECO:0000256" key="1">
    <source>
        <dbReference type="ARBA" id="ARBA00004141"/>
    </source>
</evidence>
<evidence type="ECO:0000256" key="7">
    <source>
        <dbReference type="ARBA" id="ARBA00023004"/>
    </source>
</evidence>
<dbReference type="PANTHER" id="PTHR11351:SF33">
    <property type="entry name" value="DELTA-9 FATTY ACID DESATURASE, DESA"/>
    <property type="match status" value="1"/>
</dbReference>
<dbReference type="InterPro" id="IPR015876">
    <property type="entry name" value="Acyl-CoA_DS"/>
</dbReference>
<dbReference type="eggNOG" id="COG1398">
    <property type="taxonomic scope" value="Bacteria"/>
</dbReference>
<evidence type="ECO:0000259" key="11">
    <source>
        <dbReference type="Pfam" id="PF00487"/>
    </source>
</evidence>
<keyword evidence="14" id="KW-1185">Reference proteome</keyword>
<proteinExistence type="inferred from homology"/>
<evidence type="ECO:0000256" key="2">
    <source>
        <dbReference type="ARBA" id="ARBA00008749"/>
    </source>
</evidence>
<dbReference type="STRING" id="314278.NB231_13841"/>
<feature type="domain" description="Fatty acid desaturase" evidence="11">
    <location>
        <begin position="10"/>
        <end position="213"/>
    </location>
</feature>
<reference evidence="13 14" key="1">
    <citation type="submission" date="2006-02" db="EMBL/GenBank/DDBJ databases">
        <authorList>
            <person name="Waterbury J."/>
            <person name="Ferriera S."/>
            <person name="Johnson J."/>
            <person name="Kravitz S."/>
            <person name="Halpern A."/>
            <person name="Remington K."/>
            <person name="Beeson K."/>
            <person name="Tran B."/>
            <person name="Rogers Y.-H."/>
            <person name="Friedman R."/>
            <person name="Venter J.C."/>
        </authorList>
    </citation>
    <scope>NUCLEOTIDE SEQUENCE [LARGE SCALE GENOMIC DNA]</scope>
    <source>
        <strain evidence="13 14">Nb-231</strain>
    </source>
</reference>
<evidence type="ECO:0000256" key="9">
    <source>
        <dbReference type="ARBA" id="ARBA00023136"/>
    </source>
</evidence>
<comment type="similarity">
    <text evidence="2">Belongs to the fatty acid desaturase type 2 family.</text>
</comment>
<feature type="transmembrane region" description="Helical" evidence="10">
    <location>
        <begin position="134"/>
        <end position="157"/>
    </location>
</feature>
<dbReference type="GO" id="GO:0006631">
    <property type="term" value="P:fatty acid metabolic process"/>
    <property type="evidence" value="ECO:0007669"/>
    <property type="project" value="UniProtKB-KW"/>
</dbReference>
<name>A4BUZ4_9GAMM</name>
<dbReference type="PANTHER" id="PTHR11351">
    <property type="entry name" value="ACYL-COA DESATURASE"/>
    <property type="match status" value="1"/>
</dbReference>
<keyword evidence="9 10" id="KW-0472">Membrane</keyword>
<evidence type="ECO:0000256" key="4">
    <source>
        <dbReference type="ARBA" id="ARBA00022832"/>
    </source>
</evidence>
<organism evidence="13 14">
    <name type="scientific">Nitrococcus mobilis Nb-231</name>
    <dbReference type="NCBI Taxonomy" id="314278"/>
    <lineage>
        <taxon>Bacteria</taxon>
        <taxon>Pseudomonadati</taxon>
        <taxon>Pseudomonadota</taxon>
        <taxon>Gammaproteobacteria</taxon>
        <taxon>Chromatiales</taxon>
        <taxon>Ectothiorhodospiraceae</taxon>
        <taxon>Nitrococcus</taxon>
    </lineage>
</organism>
<evidence type="ECO:0000256" key="6">
    <source>
        <dbReference type="ARBA" id="ARBA00023002"/>
    </source>
</evidence>
<dbReference type="GO" id="GO:0016020">
    <property type="term" value="C:membrane"/>
    <property type="evidence" value="ECO:0007669"/>
    <property type="project" value="UniProtKB-SubCell"/>
</dbReference>
<dbReference type="AlphaFoldDB" id="A4BUZ4"/>
<feature type="transmembrane region" description="Helical" evidence="10">
    <location>
        <begin position="12"/>
        <end position="32"/>
    </location>
</feature>
<keyword evidence="7" id="KW-0408">Iron</keyword>
<keyword evidence="5 10" id="KW-1133">Transmembrane helix</keyword>
<dbReference type="Pfam" id="PF00487">
    <property type="entry name" value="FA_desaturase"/>
    <property type="match status" value="1"/>
</dbReference>